<accession>A0A4C1VC39</accession>
<gene>
    <name evidence="1" type="ORF">EVAR_24710_1</name>
</gene>
<proteinExistence type="predicted"/>
<reference evidence="1 2" key="1">
    <citation type="journal article" date="2019" name="Commun. Biol.">
        <title>The bagworm genome reveals a unique fibroin gene that provides high tensile strength.</title>
        <authorList>
            <person name="Kono N."/>
            <person name="Nakamura H."/>
            <person name="Ohtoshi R."/>
            <person name="Tomita M."/>
            <person name="Numata K."/>
            <person name="Arakawa K."/>
        </authorList>
    </citation>
    <scope>NUCLEOTIDE SEQUENCE [LARGE SCALE GENOMIC DNA]</scope>
</reference>
<organism evidence="1 2">
    <name type="scientific">Eumeta variegata</name>
    <name type="common">Bagworm moth</name>
    <name type="synonym">Eumeta japonica</name>
    <dbReference type="NCBI Taxonomy" id="151549"/>
    <lineage>
        <taxon>Eukaryota</taxon>
        <taxon>Metazoa</taxon>
        <taxon>Ecdysozoa</taxon>
        <taxon>Arthropoda</taxon>
        <taxon>Hexapoda</taxon>
        <taxon>Insecta</taxon>
        <taxon>Pterygota</taxon>
        <taxon>Neoptera</taxon>
        <taxon>Endopterygota</taxon>
        <taxon>Lepidoptera</taxon>
        <taxon>Glossata</taxon>
        <taxon>Ditrysia</taxon>
        <taxon>Tineoidea</taxon>
        <taxon>Psychidae</taxon>
        <taxon>Oiketicinae</taxon>
        <taxon>Eumeta</taxon>
    </lineage>
</organism>
<comment type="caution">
    <text evidence="1">The sequence shown here is derived from an EMBL/GenBank/DDBJ whole genome shotgun (WGS) entry which is preliminary data.</text>
</comment>
<evidence type="ECO:0000313" key="2">
    <source>
        <dbReference type="Proteomes" id="UP000299102"/>
    </source>
</evidence>
<sequence>MLRQIQTRASYACDERKFDNTPPDAVVGGWSAHCLRPRRCLEREDDAPSKPRPTSPLDNKKFLLRITLNLLPRIMGDTLLTYSSDFGAARLDPCELRSRTISYTLSERSATQRCRRSGGCWVLFSLRNFLIRWPRSNPAIKAMQ</sequence>
<keyword evidence="2" id="KW-1185">Reference proteome</keyword>
<dbReference type="OrthoDB" id="361102at2759"/>
<name>A0A4C1VC39_EUMVA</name>
<dbReference type="Proteomes" id="UP000299102">
    <property type="component" value="Unassembled WGS sequence"/>
</dbReference>
<protein>
    <submittedName>
        <fullName evidence="1">Uncharacterized protein</fullName>
    </submittedName>
</protein>
<evidence type="ECO:0000313" key="1">
    <source>
        <dbReference type="EMBL" id="GBP36708.1"/>
    </source>
</evidence>
<dbReference type="EMBL" id="BGZK01000322">
    <property type="protein sequence ID" value="GBP36708.1"/>
    <property type="molecule type" value="Genomic_DNA"/>
</dbReference>
<dbReference type="AlphaFoldDB" id="A0A4C1VC39"/>